<feature type="compositionally biased region" description="Polar residues" evidence="1">
    <location>
        <begin position="158"/>
        <end position="171"/>
    </location>
</feature>
<feature type="non-terminal residue" evidence="2">
    <location>
        <position position="197"/>
    </location>
</feature>
<name>A0AAN8WTK2_HALRR</name>
<protein>
    <submittedName>
        <fullName evidence="2">Uncharacterized protein</fullName>
    </submittedName>
</protein>
<reference evidence="2 3" key="1">
    <citation type="submission" date="2023-11" db="EMBL/GenBank/DDBJ databases">
        <title>Halocaridina rubra genome assembly.</title>
        <authorList>
            <person name="Smith C."/>
        </authorList>
    </citation>
    <scope>NUCLEOTIDE SEQUENCE [LARGE SCALE GENOMIC DNA]</scope>
    <source>
        <strain evidence="2">EP-1</strain>
        <tissue evidence="2">Whole</tissue>
    </source>
</reference>
<accession>A0AAN8WTK2</accession>
<dbReference type="Proteomes" id="UP001381693">
    <property type="component" value="Unassembled WGS sequence"/>
</dbReference>
<dbReference type="AlphaFoldDB" id="A0AAN8WTK2"/>
<evidence type="ECO:0000313" key="3">
    <source>
        <dbReference type="Proteomes" id="UP001381693"/>
    </source>
</evidence>
<evidence type="ECO:0000256" key="1">
    <source>
        <dbReference type="SAM" id="MobiDB-lite"/>
    </source>
</evidence>
<organism evidence="2 3">
    <name type="scientific">Halocaridina rubra</name>
    <name type="common">Hawaiian red shrimp</name>
    <dbReference type="NCBI Taxonomy" id="373956"/>
    <lineage>
        <taxon>Eukaryota</taxon>
        <taxon>Metazoa</taxon>
        <taxon>Ecdysozoa</taxon>
        <taxon>Arthropoda</taxon>
        <taxon>Crustacea</taxon>
        <taxon>Multicrustacea</taxon>
        <taxon>Malacostraca</taxon>
        <taxon>Eumalacostraca</taxon>
        <taxon>Eucarida</taxon>
        <taxon>Decapoda</taxon>
        <taxon>Pleocyemata</taxon>
        <taxon>Caridea</taxon>
        <taxon>Atyoidea</taxon>
        <taxon>Atyidae</taxon>
        <taxon>Halocaridina</taxon>
    </lineage>
</organism>
<evidence type="ECO:0000313" key="2">
    <source>
        <dbReference type="EMBL" id="KAK7068488.1"/>
    </source>
</evidence>
<gene>
    <name evidence="2" type="ORF">SK128_019530</name>
</gene>
<proteinExistence type="predicted"/>
<comment type="caution">
    <text evidence="2">The sequence shown here is derived from an EMBL/GenBank/DDBJ whole genome shotgun (WGS) entry which is preliminary data.</text>
</comment>
<keyword evidence="3" id="KW-1185">Reference proteome</keyword>
<dbReference type="EMBL" id="JAXCGZ010017221">
    <property type="protein sequence ID" value="KAK7068488.1"/>
    <property type="molecule type" value="Genomic_DNA"/>
</dbReference>
<sequence>MTSPLSSSSSHSSYTTYVDASLQTLLETTEETRARESLFSDTQSAMNDSDLPIIFENTSSSGDEILIFNFDDENITQSGKKDETVSREGRETRTVSASLAIGGDGFIQQPDRAAQLGGNWIVFPLTTSPQISDIGGNTTLSFQMRSLLLQYLNARNITPSSSNRQRPSTPDMSAEESRFPGDNNSILSSAGAMFLSW</sequence>
<feature type="region of interest" description="Disordered" evidence="1">
    <location>
        <begin position="158"/>
        <end position="184"/>
    </location>
</feature>